<proteinExistence type="predicted"/>
<protein>
    <recommendedName>
        <fullName evidence="5">Transcription factor domain-containing protein</fullName>
    </recommendedName>
</protein>
<organism evidence="3 4">
    <name type="scientific">Exophiala dermatitidis</name>
    <name type="common">Black yeast-like fungus</name>
    <name type="synonym">Wangiella dermatitidis</name>
    <dbReference type="NCBI Taxonomy" id="5970"/>
    <lineage>
        <taxon>Eukaryota</taxon>
        <taxon>Fungi</taxon>
        <taxon>Dikarya</taxon>
        <taxon>Ascomycota</taxon>
        <taxon>Pezizomycotina</taxon>
        <taxon>Eurotiomycetes</taxon>
        <taxon>Chaetothyriomycetidae</taxon>
        <taxon>Chaetothyriales</taxon>
        <taxon>Herpotrichiellaceae</taxon>
        <taxon>Exophiala</taxon>
    </lineage>
</organism>
<gene>
    <name evidence="3" type="ORF">HRR80_003418</name>
</gene>
<keyword evidence="2" id="KW-0539">Nucleus</keyword>
<dbReference type="PANTHER" id="PTHR37534:SF43">
    <property type="entry name" value="FINGER DOMAIN PROTEIN, PUTATIVE (AFU_ORTHOLOGUE AFUA_1G01850)-RELATED"/>
    <property type="match status" value="1"/>
</dbReference>
<dbReference type="Pfam" id="PF11951">
    <property type="entry name" value="Fungal_trans_2"/>
    <property type="match status" value="1"/>
</dbReference>
<evidence type="ECO:0008006" key="5">
    <source>
        <dbReference type="Google" id="ProtNLM"/>
    </source>
</evidence>
<comment type="caution">
    <text evidence="3">The sequence shown here is derived from an EMBL/GenBank/DDBJ whole genome shotgun (WGS) entry which is preliminary data.</text>
</comment>
<dbReference type="EMBL" id="JAJGCB010000005">
    <property type="protein sequence ID" value="KAJ8992307.1"/>
    <property type="molecule type" value="Genomic_DNA"/>
</dbReference>
<evidence type="ECO:0000313" key="4">
    <source>
        <dbReference type="Proteomes" id="UP001161757"/>
    </source>
</evidence>
<comment type="subcellular location">
    <subcellularLocation>
        <location evidence="1">Nucleus</location>
    </subcellularLocation>
</comment>
<name>A0AAN6EYS8_EXODE</name>
<dbReference type="GO" id="GO:0045944">
    <property type="term" value="P:positive regulation of transcription by RNA polymerase II"/>
    <property type="evidence" value="ECO:0007669"/>
    <property type="project" value="TreeGrafter"/>
</dbReference>
<dbReference type="InterPro" id="IPR021858">
    <property type="entry name" value="Fun_TF"/>
</dbReference>
<dbReference type="GO" id="GO:0005634">
    <property type="term" value="C:nucleus"/>
    <property type="evidence" value="ECO:0007669"/>
    <property type="project" value="UniProtKB-SubCell"/>
</dbReference>
<dbReference type="PANTHER" id="PTHR37534">
    <property type="entry name" value="TRANSCRIPTIONAL ACTIVATOR PROTEIN UGA3"/>
    <property type="match status" value="1"/>
</dbReference>
<evidence type="ECO:0000256" key="2">
    <source>
        <dbReference type="ARBA" id="ARBA00023242"/>
    </source>
</evidence>
<evidence type="ECO:0000313" key="3">
    <source>
        <dbReference type="EMBL" id="KAJ8992307.1"/>
    </source>
</evidence>
<dbReference type="Proteomes" id="UP001161757">
    <property type="component" value="Unassembled WGS sequence"/>
</dbReference>
<accession>A0AAN6EYS8</accession>
<sequence>MGADTETMMLQFSSSSFRSLQQAISTSPENDSLVPTTLLLCLGEIYGGRTQSKSWIVHLKGARALMAVRDWSISEVANDQRESSLLWGNLFLSITIQASLCSNLWGHDWLRTEMLTTSGEHFVDELLAFSTELIPILLSIGQLEQQPRQSRVPHGEDLLRKLNAMIERHERDPPPLRRALHASTPEVEAHQFALSSAAYHYATQIHIYRRLLDRPSESTEVQASVHNILHCAEQMVKGEGGRPWITMVMPLFTAGCEAHSPESRAAASGYLQGLEQLIGAQNIHHARSVMEKSWDLKMFAKDSSLMVPSIWSHTAESDSSFITF</sequence>
<dbReference type="AlphaFoldDB" id="A0AAN6EYS8"/>
<dbReference type="GO" id="GO:0000976">
    <property type="term" value="F:transcription cis-regulatory region binding"/>
    <property type="evidence" value="ECO:0007669"/>
    <property type="project" value="TreeGrafter"/>
</dbReference>
<reference evidence="3" key="1">
    <citation type="submission" date="2023-01" db="EMBL/GenBank/DDBJ databases">
        <title>Exophiala dermititidis isolated from Cystic Fibrosis Patient.</title>
        <authorList>
            <person name="Kurbessoian T."/>
            <person name="Crocker A."/>
            <person name="Murante D."/>
            <person name="Hogan D.A."/>
            <person name="Stajich J.E."/>
        </authorList>
    </citation>
    <scope>NUCLEOTIDE SEQUENCE</scope>
    <source>
        <strain evidence="3">Ex8</strain>
    </source>
</reference>
<dbReference type="GO" id="GO:0003700">
    <property type="term" value="F:DNA-binding transcription factor activity"/>
    <property type="evidence" value="ECO:0007669"/>
    <property type="project" value="TreeGrafter"/>
</dbReference>
<evidence type="ECO:0000256" key="1">
    <source>
        <dbReference type="ARBA" id="ARBA00004123"/>
    </source>
</evidence>